<feature type="domain" description="HTH lysR-type" evidence="5">
    <location>
        <begin position="6"/>
        <end position="63"/>
    </location>
</feature>
<dbReference type="Pfam" id="PF03466">
    <property type="entry name" value="LysR_substrate"/>
    <property type="match status" value="1"/>
</dbReference>
<comment type="similarity">
    <text evidence="1">Belongs to the LysR transcriptional regulatory family.</text>
</comment>
<dbReference type="Gene3D" id="1.10.10.10">
    <property type="entry name" value="Winged helix-like DNA-binding domain superfamily/Winged helix DNA-binding domain"/>
    <property type="match status" value="1"/>
</dbReference>
<comment type="caution">
    <text evidence="6">The sequence shown here is derived from an EMBL/GenBank/DDBJ whole genome shotgun (WGS) entry which is preliminary data.</text>
</comment>
<evidence type="ECO:0000256" key="2">
    <source>
        <dbReference type="ARBA" id="ARBA00023015"/>
    </source>
</evidence>
<accession>K9H4Q2</accession>
<dbReference type="InterPro" id="IPR036390">
    <property type="entry name" value="WH_DNA-bd_sf"/>
</dbReference>
<reference evidence="6 7" key="1">
    <citation type="journal article" date="2013" name="Genome Announc.">
        <title>Draft Genome Sequence of an Alphaproteobacterium, Caenispirillum salinarum AK4(T), Isolated from a Solar Saltern.</title>
        <authorList>
            <person name="Khatri I."/>
            <person name="Singh A."/>
            <person name="Korpole S."/>
            <person name="Pinnaka A.K."/>
            <person name="Subramanian S."/>
        </authorList>
    </citation>
    <scope>NUCLEOTIDE SEQUENCE [LARGE SCALE GENOMIC DNA]</scope>
    <source>
        <strain evidence="6 7">AK4</strain>
    </source>
</reference>
<dbReference type="SUPFAM" id="SSF53850">
    <property type="entry name" value="Periplasmic binding protein-like II"/>
    <property type="match status" value="1"/>
</dbReference>
<dbReference type="AlphaFoldDB" id="K9H4Q2"/>
<protein>
    <submittedName>
        <fullName evidence="6">Transcriptional regulator, LysR family</fullName>
    </submittedName>
</protein>
<dbReference type="FunFam" id="1.10.10.10:FF:000001">
    <property type="entry name" value="LysR family transcriptional regulator"/>
    <property type="match status" value="1"/>
</dbReference>
<evidence type="ECO:0000313" key="6">
    <source>
        <dbReference type="EMBL" id="EKV32059.1"/>
    </source>
</evidence>
<dbReference type="EMBL" id="ANHY01000004">
    <property type="protein sequence ID" value="EKV32059.1"/>
    <property type="molecule type" value="Genomic_DNA"/>
</dbReference>
<dbReference type="PANTHER" id="PTHR30537:SF5">
    <property type="entry name" value="HTH-TYPE TRANSCRIPTIONAL ACTIVATOR TTDR-RELATED"/>
    <property type="match status" value="1"/>
</dbReference>
<dbReference type="Gene3D" id="3.40.190.290">
    <property type="match status" value="1"/>
</dbReference>
<evidence type="ECO:0000313" key="7">
    <source>
        <dbReference type="Proteomes" id="UP000009881"/>
    </source>
</evidence>
<dbReference type="GO" id="GO:0006351">
    <property type="term" value="P:DNA-templated transcription"/>
    <property type="evidence" value="ECO:0007669"/>
    <property type="project" value="TreeGrafter"/>
</dbReference>
<proteinExistence type="inferred from homology"/>
<evidence type="ECO:0000256" key="4">
    <source>
        <dbReference type="ARBA" id="ARBA00023163"/>
    </source>
</evidence>
<dbReference type="PANTHER" id="PTHR30537">
    <property type="entry name" value="HTH-TYPE TRANSCRIPTIONAL REGULATOR"/>
    <property type="match status" value="1"/>
</dbReference>
<dbReference type="OrthoDB" id="9812435at2"/>
<dbReference type="InterPro" id="IPR058163">
    <property type="entry name" value="LysR-type_TF_proteobact-type"/>
</dbReference>
<organism evidence="6 7">
    <name type="scientific">Caenispirillum salinarum AK4</name>
    <dbReference type="NCBI Taxonomy" id="1238182"/>
    <lineage>
        <taxon>Bacteria</taxon>
        <taxon>Pseudomonadati</taxon>
        <taxon>Pseudomonadota</taxon>
        <taxon>Alphaproteobacteria</taxon>
        <taxon>Rhodospirillales</taxon>
        <taxon>Novispirillaceae</taxon>
        <taxon>Caenispirillum</taxon>
    </lineage>
</organism>
<dbReference type="Pfam" id="PF00126">
    <property type="entry name" value="HTH_1"/>
    <property type="match status" value="1"/>
</dbReference>
<dbReference type="PATRIC" id="fig|1238182.3.peg.871"/>
<keyword evidence="2" id="KW-0805">Transcription regulation</keyword>
<evidence type="ECO:0000259" key="5">
    <source>
        <dbReference type="PROSITE" id="PS50931"/>
    </source>
</evidence>
<dbReference type="STRING" id="1238182.C882_3123"/>
<keyword evidence="7" id="KW-1185">Reference proteome</keyword>
<evidence type="ECO:0000256" key="1">
    <source>
        <dbReference type="ARBA" id="ARBA00009437"/>
    </source>
</evidence>
<dbReference type="PROSITE" id="PS50931">
    <property type="entry name" value="HTH_LYSR"/>
    <property type="match status" value="1"/>
</dbReference>
<dbReference type="FunFam" id="3.40.190.290:FF:000001">
    <property type="entry name" value="Transcriptional regulator, LysR family"/>
    <property type="match status" value="1"/>
</dbReference>
<keyword evidence="4" id="KW-0804">Transcription</keyword>
<gene>
    <name evidence="6" type="ORF">C882_3123</name>
</gene>
<dbReference type="CDD" id="cd08422">
    <property type="entry name" value="PBP2_CrgA_like"/>
    <property type="match status" value="1"/>
</dbReference>
<evidence type="ECO:0000256" key="3">
    <source>
        <dbReference type="ARBA" id="ARBA00023125"/>
    </source>
</evidence>
<dbReference type="eggNOG" id="COG0583">
    <property type="taxonomic scope" value="Bacteria"/>
</dbReference>
<dbReference type="SUPFAM" id="SSF46785">
    <property type="entry name" value="Winged helix' DNA-binding domain"/>
    <property type="match status" value="1"/>
</dbReference>
<dbReference type="GO" id="GO:0003700">
    <property type="term" value="F:DNA-binding transcription factor activity"/>
    <property type="evidence" value="ECO:0007669"/>
    <property type="project" value="InterPro"/>
</dbReference>
<dbReference type="GO" id="GO:0043565">
    <property type="term" value="F:sequence-specific DNA binding"/>
    <property type="evidence" value="ECO:0007669"/>
    <property type="project" value="TreeGrafter"/>
</dbReference>
<dbReference type="InterPro" id="IPR005119">
    <property type="entry name" value="LysR_subst-bd"/>
</dbReference>
<dbReference type="InterPro" id="IPR000847">
    <property type="entry name" value="LysR_HTH_N"/>
</dbReference>
<keyword evidence="3" id="KW-0238">DNA-binding</keyword>
<dbReference type="Proteomes" id="UP000009881">
    <property type="component" value="Unassembled WGS sequence"/>
</dbReference>
<dbReference type="InterPro" id="IPR036388">
    <property type="entry name" value="WH-like_DNA-bd_sf"/>
</dbReference>
<name>K9H4Q2_9PROT</name>
<sequence length="309" mass="33765">MEREAVELDDLNLFVKAVAAGNLSAAGRELGLSPAVASKRIAGLETRVGARLLHRTTRAVTPTEEGTAFHAHALRVLEEMEEAMAAVRADGAPRGHLRVTVPASFGLMHISPLVPDFLRDHPEVTMELHMADSLVDIVDEGFDCAIRIAALKDSTLVARKLAPNRRIVCAAPEYLARMGTPTRVQDLVDHNCLVHNDQNLWEFDTPQGRRTVRVSGSLKTNHAGVLRDAVAKGLGIARKSTWDIGEQLARGDLVPLFPDCCIATDVAVWAVYPSARFVAPKVRAFIGFLADRFGPEPYWDQGLPARFKV</sequence>